<evidence type="ECO:0000313" key="2">
    <source>
        <dbReference type="Proteomes" id="UP000476411"/>
    </source>
</evidence>
<dbReference type="KEGG" id="chih:GWR21_20965"/>
<accession>A0A6B9ZLJ0</accession>
<evidence type="ECO:0000313" key="1">
    <source>
        <dbReference type="EMBL" id="QHS61985.1"/>
    </source>
</evidence>
<keyword evidence="2" id="KW-1185">Reference proteome</keyword>
<sequence>MIQIYKNTRIYVMAPSNIASGGPELLHQLAYKLEKLGYDAVIYYTPDVENPVHPNYTKYHCKYVTTLEDREEHVLIMPEIYFFRTGHFKNIRKCAWWLSVDNLFKTKGEPKHYRYLKKLGLNALFIKAIMVGQIKGRFTYHLAQSHYAIDFIRKWGMEADYLSDYLSEGLLKQSRENNGVVKKPQILYNPLKGLAFTEKIMAALPEATWIPLQKLTPVQVGELLNESMVYIDFGEHPGKDRFPREAAIYRCCVITGTRGSAAFQEDVPIPAQYKVEDKDENIPKIVNMIKSCLSDYNRHIENFESYRQWIYGEEAGFERDIKTLFIRQ</sequence>
<protein>
    <recommendedName>
        <fullName evidence="3">Glycosyltransferase family 1 protein</fullName>
    </recommendedName>
</protein>
<dbReference type="EMBL" id="CP048113">
    <property type="protein sequence ID" value="QHS61985.1"/>
    <property type="molecule type" value="Genomic_DNA"/>
</dbReference>
<dbReference type="Proteomes" id="UP000476411">
    <property type="component" value="Chromosome"/>
</dbReference>
<evidence type="ECO:0008006" key="3">
    <source>
        <dbReference type="Google" id="ProtNLM"/>
    </source>
</evidence>
<name>A0A6B9ZLJ0_9BACT</name>
<organism evidence="1 2">
    <name type="scientific">Chitinophaga agri</name>
    <dbReference type="NCBI Taxonomy" id="2703787"/>
    <lineage>
        <taxon>Bacteria</taxon>
        <taxon>Pseudomonadati</taxon>
        <taxon>Bacteroidota</taxon>
        <taxon>Chitinophagia</taxon>
        <taxon>Chitinophagales</taxon>
        <taxon>Chitinophagaceae</taxon>
        <taxon>Chitinophaga</taxon>
    </lineage>
</organism>
<reference evidence="1 2" key="1">
    <citation type="submission" date="2020-01" db="EMBL/GenBank/DDBJ databases">
        <title>Complete genome sequence of Chitinophaga sp. H33E-04 isolated from quinoa roots.</title>
        <authorList>
            <person name="Weon H.-Y."/>
            <person name="Lee S.A."/>
        </authorList>
    </citation>
    <scope>NUCLEOTIDE SEQUENCE [LARGE SCALE GENOMIC DNA]</scope>
    <source>
        <strain evidence="1 2">H33E-04</strain>
    </source>
</reference>
<dbReference type="RefSeq" id="WP_162333640.1">
    <property type="nucleotide sequence ID" value="NZ_CP048113.1"/>
</dbReference>
<gene>
    <name evidence="1" type="ORF">GWR21_20965</name>
</gene>
<dbReference type="AlphaFoldDB" id="A0A6B9ZLJ0"/>
<proteinExistence type="predicted"/>